<evidence type="ECO:0000256" key="4">
    <source>
        <dbReference type="ARBA" id="ARBA00022801"/>
    </source>
</evidence>
<evidence type="ECO:0000256" key="5">
    <source>
        <dbReference type="ARBA" id="ARBA00022833"/>
    </source>
</evidence>
<evidence type="ECO:0000256" key="1">
    <source>
        <dbReference type="ARBA" id="ARBA00001947"/>
    </source>
</evidence>
<dbReference type="InterPro" id="IPR023696">
    <property type="entry name" value="Ureohydrolase_dom_sf"/>
</dbReference>
<comment type="similarity">
    <text evidence="2">Belongs to the histone deacetylase family.</text>
</comment>
<sequence>MFRIRPIYDTRLPIDQHAVRHAQEILRERFPLLAEEDVEQLPAQLANPFLKHYRSILFVAEDGRANVRGFALLCHFPDLHFCYLDFVSVSHRHGGGGIGSALYDRVREEARALGDTALFFECLPDDPALCRFPEILKENIARLRFYERYGARPVIGTAYETPLNEGDDCPPYLVADPLGKPLRISRARIRKIVTAILTRKYKGTCSPEYTRMVVESFTDPVVRLRPPRYVLPDASPSSLASLAELPVSPEGQQAPHTPSPRTGNGQPPQWPDTAAKNGPYALVPARISSDMRIALVVNDKHDIHHVRERGYVEAPVRIASIRKALEKTGLFEEVPVRHYAESHITAVHDKGYVSYLKTVCAKLPPDKSLYPYVFPIRNASRPPRELPVRAGYYCIDTFTPLNANAYKAAKRAVDCGLTAAETLLSGRRMAYALVRPPGHHAERKSFGGFCYFNTAAVAAQRLCALGKVAVLDIDYHHGNGTQNIFYARDDVLTVSIHGHPRFAYPYFSGFSEETGEGAGEGFNRNFPLLEKVEGHQYANVLLRALQRVRDFSPTFLVVGLGLDPAKGDPTGTWSLTAKDFAHNGRLIGRLGLHTLVVQEGGYRIRSLGVNARNFFIGLYEGMKEAVRR</sequence>
<dbReference type="EMBL" id="BLVP01000007">
    <property type="protein sequence ID" value="GFM36819.1"/>
    <property type="molecule type" value="Genomic_DNA"/>
</dbReference>
<dbReference type="GO" id="GO:0040029">
    <property type="term" value="P:epigenetic regulation of gene expression"/>
    <property type="evidence" value="ECO:0007669"/>
    <property type="project" value="TreeGrafter"/>
</dbReference>
<gene>
    <name evidence="8" type="ORF">DSM19430T_15030</name>
</gene>
<accession>A0A7J0BSZ1</accession>
<evidence type="ECO:0000256" key="3">
    <source>
        <dbReference type="ARBA" id="ARBA00022723"/>
    </source>
</evidence>
<dbReference type="GO" id="GO:0016787">
    <property type="term" value="F:hydrolase activity"/>
    <property type="evidence" value="ECO:0007669"/>
    <property type="project" value="UniProtKB-KW"/>
</dbReference>
<dbReference type="AlphaFoldDB" id="A0A7J0BSZ1"/>
<organism evidence="8 9">
    <name type="scientific">Desulfovibrio psychrotolerans</name>
    <dbReference type="NCBI Taxonomy" id="415242"/>
    <lineage>
        <taxon>Bacteria</taxon>
        <taxon>Pseudomonadati</taxon>
        <taxon>Thermodesulfobacteriota</taxon>
        <taxon>Desulfovibrionia</taxon>
        <taxon>Desulfovibrionales</taxon>
        <taxon>Desulfovibrionaceae</taxon>
        <taxon>Desulfovibrio</taxon>
    </lineage>
</organism>
<dbReference type="Pfam" id="PF00850">
    <property type="entry name" value="Hist_deacetyl"/>
    <property type="match status" value="1"/>
</dbReference>
<dbReference type="GO" id="GO:0004407">
    <property type="term" value="F:histone deacetylase activity"/>
    <property type="evidence" value="ECO:0007669"/>
    <property type="project" value="TreeGrafter"/>
</dbReference>
<evidence type="ECO:0000313" key="9">
    <source>
        <dbReference type="Proteomes" id="UP000503820"/>
    </source>
</evidence>
<dbReference type="InterPro" id="IPR000182">
    <property type="entry name" value="GNAT_dom"/>
</dbReference>
<keyword evidence="9" id="KW-1185">Reference proteome</keyword>
<dbReference type="InterPro" id="IPR016181">
    <property type="entry name" value="Acyl_CoA_acyltransferase"/>
</dbReference>
<dbReference type="PANTHER" id="PTHR10625:SF17">
    <property type="entry name" value="HISTONE DEACETYLASE 8"/>
    <property type="match status" value="1"/>
</dbReference>
<evidence type="ECO:0000256" key="6">
    <source>
        <dbReference type="SAM" id="MobiDB-lite"/>
    </source>
</evidence>
<dbReference type="Gene3D" id="3.40.800.20">
    <property type="entry name" value="Histone deacetylase domain"/>
    <property type="match status" value="1"/>
</dbReference>
<feature type="region of interest" description="Disordered" evidence="6">
    <location>
        <begin position="248"/>
        <end position="275"/>
    </location>
</feature>
<feature type="domain" description="N-acetyltransferase" evidence="7">
    <location>
        <begin position="17"/>
        <end position="183"/>
    </location>
</feature>
<dbReference type="InterPro" id="IPR023801">
    <property type="entry name" value="His_deacetylse_dom"/>
</dbReference>
<dbReference type="PRINTS" id="PR01270">
    <property type="entry name" value="HDASUPER"/>
</dbReference>
<name>A0A7J0BSZ1_9BACT</name>
<dbReference type="SUPFAM" id="SSF55729">
    <property type="entry name" value="Acyl-CoA N-acyltransferases (Nat)"/>
    <property type="match status" value="1"/>
</dbReference>
<dbReference type="Proteomes" id="UP000503820">
    <property type="component" value="Unassembled WGS sequence"/>
</dbReference>
<feature type="compositionally biased region" description="Polar residues" evidence="6">
    <location>
        <begin position="250"/>
        <end position="267"/>
    </location>
</feature>
<keyword evidence="3" id="KW-0479">Metal-binding</keyword>
<evidence type="ECO:0000313" key="8">
    <source>
        <dbReference type="EMBL" id="GFM36819.1"/>
    </source>
</evidence>
<dbReference type="Pfam" id="PF00583">
    <property type="entry name" value="Acetyltransf_1"/>
    <property type="match status" value="1"/>
</dbReference>
<dbReference type="PROSITE" id="PS51186">
    <property type="entry name" value="GNAT"/>
    <property type="match status" value="1"/>
</dbReference>
<dbReference type="CDD" id="cd04301">
    <property type="entry name" value="NAT_SF"/>
    <property type="match status" value="1"/>
</dbReference>
<protein>
    <recommendedName>
        <fullName evidence="7">N-acetyltransferase domain-containing protein</fullName>
    </recommendedName>
</protein>
<dbReference type="GO" id="GO:0046872">
    <property type="term" value="F:metal ion binding"/>
    <property type="evidence" value="ECO:0007669"/>
    <property type="project" value="UniProtKB-KW"/>
</dbReference>
<keyword evidence="4" id="KW-0378">Hydrolase</keyword>
<dbReference type="GO" id="GO:0016747">
    <property type="term" value="F:acyltransferase activity, transferring groups other than amino-acyl groups"/>
    <property type="evidence" value="ECO:0007669"/>
    <property type="project" value="InterPro"/>
</dbReference>
<evidence type="ECO:0000259" key="7">
    <source>
        <dbReference type="PROSITE" id="PS51186"/>
    </source>
</evidence>
<evidence type="ECO:0000256" key="2">
    <source>
        <dbReference type="ARBA" id="ARBA00005947"/>
    </source>
</evidence>
<dbReference type="InterPro" id="IPR000286">
    <property type="entry name" value="HDACs"/>
</dbReference>
<dbReference type="SUPFAM" id="SSF52768">
    <property type="entry name" value="Arginase/deacetylase"/>
    <property type="match status" value="1"/>
</dbReference>
<proteinExistence type="inferred from homology"/>
<comment type="caution">
    <text evidence="8">The sequence shown here is derived from an EMBL/GenBank/DDBJ whole genome shotgun (WGS) entry which is preliminary data.</text>
</comment>
<comment type="cofactor">
    <cofactor evidence="1">
        <name>Zn(2+)</name>
        <dbReference type="ChEBI" id="CHEBI:29105"/>
    </cofactor>
</comment>
<keyword evidence="5" id="KW-0862">Zinc</keyword>
<dbReference type="PANTHER" id="PTHR10625">
    <property type="entry name" value="HISTONE DEACETYLASE HDAC1-RELATED"/>
    <property type="match status" value="1"/>
</dbReference>
<dbReference type="Gene3D" id="3.40.630.30">
    <property type="match status" value="1"/>
</dbReference>
<reference evidence="8 9" key="1">
    <citation type="submission" date="2020-05" db="EMBL/GenBank/DDBJ databases">
        <title>Draft genome sequence of Desulfovibrio psychrotolerans JS1T.</title>
        <authorList>
            <person name="Ueno A."/>
            <person name="Tamazawa S."/>
            <person name="Tamamura S."/>
            <person name="Murakami T."/>
            <person name="Kiyama T."/>
            <person name="Inomata H."/>
            <person name="Amano Y."/>
            <person name="Miyakawa K."/>
            <person name="Tamaki H."/>
            <person name="Naganuma T."/>
            <person name="Kaneko K."/>
        </authorList>
    </citation>
    <scope>NUCLEOTIDE SEQUENCE [LARGE SCALE GENOMIC DNA]</scope>
    <source>
        <strain evidence="8 9">JS1</strain>
    </source>
</reference>
<dbReference type="RefSeq" id="WP_243451305.1">
    <property type="nucleotide sequence ID" value="NZ_BLVP01000007.1"/>
</dbReference>
<dbReference type="InterPro" id="IPR037138">
    <property type="entry name" value="His_deacetylse_dom_sf"/>
</dbReference>
<dbReference type="CDD" id="cd10001">
    <property type="entry name" value="HDAC_classII_APAH"/>
    <property type="match status" value="1"/>
</dbReference>